<sequence>MPAVEAPQNSISLARQVAGASIGGQIESDKGGNFDKTQGLWVDREFATYFDQLPESERLAAEIMGDAWIGIAGAFKTQRSDANNHILWPQEVEGIFGDVLLLEGARRNSGAEDPFSVLPRFDERAIPFSEHYANPLKRVIYALQRLAAADALSARASRAYFEALLEAYNNDPKNPRASDLETFHMADLAWIDIPADILLLPIIEPTEEYYDPARLSHGKKEAVSKWATEVTNRNHLGPFRKFFEFRLLMRDESMDELVLQSDVLAIREKSRELFAAEDDHVVPVSLEFRRLLLASGQGSNPAKSAKNYPNFEDIRQNKGYKNILYTNMIREAAGNLIPTVLKAAFGDQIFGDIDDQQFLRGYTLRMIGHEENHTFRRHRGNLVLEELKATINGMAALMKTEGINQVDINAALLSVLGVALFERYKMRKAITEGDENVRSAYQAYYEGGTIMMNYLRDRGVFMMEADRITGFNYSKFRAAINALQNELEAVRADSTKGTEFQSRYGDKAVWDSFTIPNYIQQ</sequence>
<comment type="caution">
    <text evidence="1">The sequence shown here is derived from an EMBL/GenBank/DDBJ whole genome shotgun (WGS) entry which is preliminary data.</text>
</comment>
<accession>A0A1F7JKV6</accession>
<protein>
    <submittedName>
        <fullName evidence="1">Uncharacterized protein</fullName>
    </submittedName>
</protein>
<evidence type="ECO:0000313" key="2">
    <source>
        <dbReference type="Proteomes" id="UP000176376"/>
    </source>
</evidence>
<dbReference type="STRING" id="1802074.A3J15_02765"/>
<dbReference type="Proteomes" id="UP000176376">
    <property type="component" value="Unassembled WGS sequence"/>
</dbReference>
<evidence type="ECO:0000313" key="1">
    <source>
        <dbReference type="EMBL" id="OGK56230.1"/>
    </source>
</evidence>
<dbReference type="AlphaFoldDB" id="A0A1F7JKV6"/>
<dbReference type="Gene3D" id="3.30.540.30">
    <property type="match status" value="1"/>
</dbReference>
<reference evidence="1 2" key="1">
    <citation type="journal article" date="2016" name="Nat. Commun.">
        <title>Thousands of microbial genomes shed light on interconnected biogeochemical processes in an aquifer system.</title>
        <authorList>
            <person name="Anantharaman K."/>
            <person name="Brown C.T."/>
            <person name="Hug L.A."/>
            <person name="Sharon I."/>
            <person name="Castelle C.J."/>
            <person name="Probst A.J."/>
            <person name="Thomas B.C."/>
            <person name="Singh A."/>
            <person name="Wilkins M.J."/>
            <person name="Karaoz U."/>
            <person name="Brodie E.L."/>
            <person name="Williams K.H."/>
            <person name="Hubbard S.S."/>
            <person name="Banfield J.F."/>
        </authorList>
    </citation>
    <scope>NUCLEOTIDE SEQUENCE [LARGE SCALE GENOMIC DNA]</scope>
</reference>
<gene>
    <name evidence="1" type="ORF">A3J15_02765</name>
</gene>
<dbReference type="EMBL" id="MGAY01000044">
    <property type="protein sequence ID" value="OGK56230.1"/>
    <property type="molecule type" value="Genomic_DNA"/>
</dbReference>
<name>A0A1F7JKV6_9BACT</name>
<organism evidence="1 2">
    <name type="scientific">Candidatus Roizmanbacteria bacterium RIFCSPLOWO2_02_FULL_38_10</name>
    <dbReference type="NCBI Taxonomy" id="1802074"/>
    <lineage>
        <taxon>Bacteria</taxon>
        <taxon>Candidatus Roizmaniibacteriota</taxon>
    </lineage>
</organism>
<proteinExistence type="predicted"/>